<dbReference type="GO" id="GO:0003700">
    <property type="term" value="F:DNA-binding transcription factor activity"/>
    <property type="evidence" value="ECO:0007669"/>
    <property type="project" value="InterPro"/>
</dbReference>
<proteinExistence type="predicted"/>
<evidence type="ECO:0000259" key="1">
    <source>
        <dbReference type="SMART" id="SM00418"/>
    </source>
</evidence>
<name>D3PU85_STANL</name>
<dbReference type="InterPro" id="IPR036390">
    <property type="entry name" value="WH_DNA-bd_sf"/>
</dbReference>
<dbReference type="AlphaFoldDB" id="D3PU85"/>
<dbReference type="InterPro" id="IPR011991">
    <property type="entry name" value="ArsR-like_HTH"/>
</dbReference>
<dbReference type="Pfam" id="PF12840">
    <property type="entry name" value="HTH_20"/>
    <property type="match status" value="1"/>
</dbReference>
<dbReference type="Proteomes" id="UP000000844">
    <property type="component" value="Chromosome"/>
</dbReference>
<dbReference type="InterPro" id="IPR001845">
    <property type="entry name" value="HTH_ArsR_DNA-bd_dom"/>
</dbReference>
<feature type="domain" description="HTH arsR-type" evidence="1">
    <location>
        <begin position="25"/>
        <end position="121"/>
    </location>
</feature>
<dbReference type="EMBL" id="CP001778">
    <property type="protein sequence ID" value="ADD41031.1"/>
    <property type="molecule type" value="Genomic_DNA"/>
</dbReference>
<dbReference type="InterPro" id="IPR036388">
    <property type="entry name" value="WH-like_DNA-bd_sf"/>
</dbReference>
<gene>
    <name evidence="2" type="ordered locus">Snas_1322</name>
</gene>
<sequence>MSLCKRMFARMNDPEELETVHLDATNLRGVAHPVRVKMLGMLRSDGPATATSLAQRLGMNTGATSYHLRQLAEYGFVVEDPERGVGRERWWKAAHYSSNYSSEDHRVEPEDAETYVRAVAQTTAEQVLRSVDERATLPQEWRAAGTLSSYMLKLTPAELRELNEQVEAVIRSFRAALPEPVDAPEGSARVTVQYQAFPHTADLDFETDEQ</sequence>
<dbReference type="Gene3D" id="1.10.10.10">
    <property type="entry name" value="Winged helix-like DNA-binding domain superfamily/Winged helix DNA-binding domain"/>
    <property type="match status" value="1"/>
</dbReference>
<dbReference type="HOGENOM" id="CLU_087580_2_1_11"/>
<accession>D3PU85</accession>
<reference evidence="2 3" key="1">
    <citation type="journal article" date="2009" name="Stand. Genomic Sci.">
        <title>Complete genome sequence of Stackebrandtia nassauensis type strain (LLR-40K-21).</title>
        <authorList>
            <person name="Munk C."/>
            <person name="Lapidus A."/>
            <person name="Copeland A."/>
            <person name="Jando M."/>
            <person name="Mayilraj S."/>
            <person name="Glavina Del Rio T."/>
            <person name="Nolan M."/>
            <person name="Chen F."/>
            <person name="Lucas S."/>
            <person name="Tice H."/>
            <person name="Cheng J.F."/>
            <person name="Han C."/>
            <person name="Detter J.C."/>
            <person name="Bruce D."/>
            <person name="Goodwin L."/>
            <person name="Chain P."/>
            <person name="Pitluck S."/>
            <person name="Goker M."/>
            <person name="Ovchinikova G."/>
            <person name="Pati A."/>
            <person name="Ivanova N."/>
            <person name="Mavromatis K."/>
            <person name="Chen A."/>
            <person name="Palaniappan K."/>
            <person name="Land M."/>
            <person name="Hauser L."/>
            <person name="Chang Y.J."/>
            <person name="Jeffries C.D."/>
            <person name="Bristow J."/>
            <person name="Eisen J.A."/>
            <person name="Markowitz V."/>
            <person name="Hugenholtz P."/>
            <person name="Kyrpides N.C."/>
            <person name="Klenk H.P."/>
        </authorList>
    </citation>
    <scope>NUCLEOTIDE SEQUENCE [LARGE SCALE GENOMIC DNA]</scope>
    <source>
        <strain evidence="3">DSM 44728 / CIP 108903 / NRRL B-16338 / NBRC 102104 / LLR-40K-21</strain>
    </source>
</reference>
<dbReference type="eggNOG" id="COG0640">
    <property type="taxonomic scope" value="Bacteria"/>
</dbReference>
<dbReference type="KEGG" id="sna:Snas_1322"/>
<dbReference type="STRING" id="446470.Snas_1322"/>
<evidence type="ECO:0000313" key="3">
    <source>
        <dbReference type="Proteomes" id="UP000000844"/>
    </source>
</evidence>
<protein>
    <submittedName>
        <fullName evidence="2">Transcriptional regulator, ArsR family</fullName>
    </submittedName>
</protein>
<dbReference type="SUPFAM" id="SSF46785">
    <property type="entry name" value="Winged helix' DNA-binding domain"/>
    <property type="match status" value="1"/>
</dbReference>
<keyword evidence="3" id="KW-1185">Reference proteome</keyword>
<evidence type="ECO:0000313" key="2">
    <source>
        <dbReference type="EMBL" id="ADD41031.1"/>
    </source>
</evidence>
<organism evidence="2 3">
    <name type="scientific">Stackebrandtia nassauensis (strain DSM 44728 / CIP 108903 / NRRL B-16338 / NBRC 102104 / LLR-40K-21)</name>
    <dbReference type="NCBI Taxonomy" id="446470"/>
    <lineage>
        <taxon>Bacteria</taxon>
        <taxon>Bacillati</taxon>
        <taxon>Actinomycetota</taxon>
        <taxon>Actinomycetes</taxon>
        <taxon>Glycomycetales</taxon>
        <taxon>Glycomycetaceae</taxon>
        <taxon>Stackebrandtia</taxon>
    </lineage>
</organism>
<dbReference type="CDD" id="cd00090">
    <property type="entry name" value="HTH_ARSR"/>
    <property type="match status" value="1"/>
</dbReference>
<dbReference type="SMART" id="SM00418">
    <property type="entry name" value="HTH_ARSR"/>
    <property type="match status" value="1"/>
</dbReference>